<feature type="transmembrane region" description="Helical" evidence="7">
    <location>
        <begin position="12"/>
        <end position="31"/>
    </location>
</feature>
<evidence type="ECO:0000256" key="2">
    <source>
        <dbReference type="ARBA" id="ARBA00006679"/>
    </source>
</evidence>
<keyword evidence="4 7" id="KW-0812">Transmembrane</keyword>
<dbReference type="PANTHER" id="PTHR33452">
    <property type="entry name" value="OXIDOREDUCTASE CATD-RELATED"/>
    <property type="match status" value="1"/>
</dbReference>
<dbReference type="PANTHER" id="PTHR33452:SF1">
    <property type="entry name" value="INNER MEMBRANE PROTEIN YPHA-RELATED"/>
    <property type="match status" value="1"/>
</dbReference>
<dbReference type="Pfam" id="PF07681">
    <property type="entry name" value="DoxX"/>
    <property type="match status" value="1"/>
</dbReference>
<evidence type="ECO:0000256" key="1">
    <source>
        <dbReference type="ARBA" id="ARBA00004651"/>
    </source>
</evidence>
<dbReference type="GeneID" id="46493527"/>
<comment type="similarity">
    <text evidence="2">Belongs to the DoxX family.</text>
</comment>
<feature type="transmembrane region" description="Helical" evidence="7">
    <location>
        <begin position="78"/>
        <end position="98"/>
    </location>
</feature>
<evidence type="ECO:0000256" key="6">
    <source>
        <dbReference type="ARBA" id="ARBA00023136"/>
    </source>
</evidence>
<dbReference type="AlphaFoldDB" id="A0A810BN13"/>
<comment type="subcellular location">
    <subcellularLocation>
        <location evidence="1">Cell membrane</location>
        <topology evidence="1">Multi-pass membrane protein</topology>
    </subcellularLocation>
</comment>
<dbReference type="InterPro" id="IPR032808">
    <property type="entry name" value="DoxX"/>
</dbReference>
<accession>A0A810BN13</accession>
<evidence type="ECO:0000256" key="7">
    <source>
        <dbReference type="SAM" id="Phobius"/>
    </source>
</evidence>
<evidence type="ECO:0000313" key="8">
    <source>
        <dbReference type="EMBL" id="BCE76745.1"/>
    </source>
</evidence>
<name>A0A810BN13_9BRAD</name>
<dbReference type="InterPro" id="IPR051907">
    <property type="entry name" value="DoxX-like_oxidoreductase"/>
</dbReference>
<proteinExistence type="inferred from homology"/>
<evidence type="ECO:0000256" key="5">
    <source>
        <dbReference type="ARBA" id="ARBA00022989"/>
    </source>
</evidence>
<dbReference type="OMA" id="EFAGFWA"/>
<keyword evidence="6 7" id="KW-0472">Membrane</keyword>
<organism evidence="8">
    <name type="scientific">Bradyrhizobium diazoefficiens</name>
    <dbReference type="NCBI Taxonomy" id="1355477"/>
    <lineage>
        <taxon>Bacteria</taxon>
        <taxon>Pseudomonadati</taxon>
        <taxon>Pseudomonadota</taxon>
        <taxon>Alphaproteobacteria</taxon>
        <taxon>Hyphomicrobiales</taxon>
        <taxon>Nitrobacteraceae</taxon>
        <taxon>Bradyrhizobium</taxon>
    </lineage>
</organism>
<keyword evidence="5 7" id="KW-1133">Transmembrane helix</keyword>
<gene>
    <name evidence="8" type="ORF">XF8B_68560</name>
</gene>
<evidence type="ECO:0000256" key="3">
    <source>
        <dbReference type="ARBA" id="ARBA00022475"/>
    </source>
</evidence>
<dbReference type="EMBL" id="AP023097">
    <property type="protein sequence ID" value="BCE76745.1"/>
    <property type="molecule type" value="Genomic_DNA"/>
</dbReference>
<dbReference type="RefSeq" id="WP_011089292.1">
    <property type="nucleotide sequence ID" value="NZ_AJQI01000237.1"/>
</dbReference>
<sequence>MIDSRTAPYAALVLRVTLGALFLAHAGLKLFVFTPAGTAKFFGSLGFPPELAYLIMTVEVLSGVALILGVWTRYAALAGIPILLGAIFTVHGAAGFFFTNPKGGWEYPAFWAIALAAQALLGDGAYALRPSRDVAAAPGQLSGAHSR</sequence>
<feature type="transmembrane region" description="Helical" evidence="7">
    <location>
        <begin position="110"/>
        <end position="128"/>
    </location>
</feature>
<reference evidence="8" key="1">
    <citation type="submission" date="2020-05" db="EMBL/GenBank/DDBJ databases">
        <title>Complete genome sequence of Bradyrhizobium diazoefficiens XF8 isolated from soybean nodule.</title>
        <authorList>
            <person name="Noda R."/>
            <person name="Kakizaki K."/>
            <person name="Minamisawa K."/>
        </authorList>
    </citation>
    <scope>NUCLEOTIDE SEQUENCE</scope>
    <source>
        <strain evidence="8">XF8</strain>
    </source>
</reference>
<protein>
    <submittedName>
        <fullName evidence="8">LysR family transcriptional regulator</fullName>
    </submittedName>
</protein>
<keyword evidence="3" id="KW-1003">Cell membrane</keyword>
<dbReference type="GO" id="GO:0005886">
    <property type="term" value="C:plasma membrane"/>
    <property type="evidence" value="ECO:0007669"/>
    <property type="project" value="UniProtKB-SubCell"/>
</dbReference>
<evidence type="ECO:0000256" key="4">
    <source>
        <dbReference type="ARBA" id="ARBA00022692"/>
    </source>
</evidence>
<feature type="transmembrane region" description="Helical" evidence="7">
    <location>
        <begin position="51"/>
        <end position="71"/>
    </location>
</feature>